<gene>
    <name evidence="2" type="ORF">GCM10007390_47010</name>
</gene>
<proteinExistence type="predicted"/>
<dbReference type="AlphaFoldDB" id="A0A8J3D815"/>
<dbReference type="Proteomes" id="UP000598271">
    <property type="component" value="Unassembled WGS sequence"/>
</dbReference>
<protein>
    <submittedName>
        <fullName evidence="2">Uncharacterized protein</fullName>
    </submittedName>
</protein>
<evidence type="ECO:0000313" key="2">
    <source>
        <dbReference type="EMBL" id="GHB86155.1"/>
    </source>
</evidence>
<dbReference type="EMBL" id="BMXF01000007">
    <property type="protein sequence ID" value="GHB86155.1"/>
    <property type="molecule type" value="Genomic_DNA"/>
</dbReference>
<sequence length="109" mass="12398">MLSSCDSKERAKQDDDNRTEEYMGTWKRIPKEGRPATADAKIVTFTVSEKDGGLFMRYNNGTTYPLKYESEGSYYFAVTPMGSVPLLFDQGVITINNGFEFKYRKIGEP</sequence>
<organism evidence="2 3">
    <name type="scientific">Persicitalea jodogahamensis</name>
    <dbReference type="NCBI Taxonomy" id="402147"/>
    <lineage>
        <taxon>Bacteria</taxon>
        <taxon>Pseudomonadati</taxon>
        <taxon>Bacteroidota</taxon>
        <taxon>Cytophagia</taxon>
        <taxon>Cytophagales</taxon>
        <taxon>Spirosomataceae</taxon>
        <taxon>Persicitalea</taxon>
    </lineage>
</organism>
<evidence type="ECO:0000313" key="3">
    <source>
        <dbReference type="Proteomes" id="UP000598271"/>
    </source>
</evidence>
<keyword evidence="3" id="KW-1185">Reference proteome</keyword>
<comment type="caution">
    <text evidence="2">The sequence shown here is derived from an EMBL/GenBank/DDBJ whole genome shotgun (WGS) entry which is preliminary data.</text>
</comment>
<reference evidence="2 3" key="1">
    <citation type="journal article" date="2014" name="Int. J. Syst. Evol. Microbiol.">
        <title>Complete genome sequence of Corynebacterium casei LMG S-19264T (=DSM 44701T), isolated from a smear-ripened cheese.</title>
        <authorList>
            <consortium name="US DOE Joint Genome Institute (JGI-PGF)"/>
            <person name="Walter F."/>
            <person name="Albersmeier A."/>
            <person name="Kalinowski J."/>
            <person name="Ruckert C."/>
        </authorList>
    </citation>
    <scope>NUCLEOTIDE SEQUENCE [LARGE SCALE GENOMIC DNA]</scope>
    <source>
        <strain evidence="2 3">KCTC 12866</strain>
    </source>
</reference>
<feature type="compositionally biased region" description="Basic and acidic residues" evidence="1">
    <location>
        <begin position="1"/>
        <end position="21"/>
    </location>
</feature>
<name>A0A8J3D815_9BACT</name>
<accession>A0A8J3D815</accession>
<feature type="region of interest" description="Disordered" evidence="1">
    <location>
        <begin position="1"/>
        <end position="36"/>
    </location>
</feature>
<evidence type="ECO:0000256" key="1">
    <source>
        <dbReference type="SAM" id="MobiDB-lite"/>
    </source>
</evidence>